<dbReference type="GO" id="GO:0051213">
    <property type="term" value="F:dioxygenase activity"/>
    <property type="evidence" value="ECO:0007669"/>
    <property type="project" value="UniProtKB-KW"/>
</dbReference>
<keyword evidence="6" id="KW-0408">Iron</keyword>
<evidence type="ECO:0000256" key="5">
    <source>
        <dbReference type="ARBA" id="ARBA00023002"/>
    </source>
</evidence>
<evidence type="ECO:0000256" key="4">
    <source>
        <dbReference type="ARBA" id="ARBA00022964"/>
    </source>
</evidence>
<dbReference type="PANTHER" id="PTHR10696">
    <property type="entry name" value="GAMMA-BUTYROBETAINE HYDROXYLASE-RELATED"/>
    <property type="match status" value="1"/>
</dbReference>
<dbReference type="GO" id="GO:0045329">
    <property type="term" value="P:carnitine biosynthetic process"/>
    <property type="evidence" value="ECO:0007669"/>
    <property type="project" value="TreeGrafter"/>
</dbReference>
<dbReference type="SUPFAM" id="SSF51197">
    <property type="entry name" value="Clavaminate synthase-like"/>
    <property type="match status" value="1"/>
</dbReference>
<dbReference type="AlphaFoldDB" id="A0A1V6MTG2"/>
<keyword evidence="3" id="KW-0479">Metal-binding</keyword>
<comment type="similarity">
    <text evidence="2">Belongs to the gamma-BBH/TMLD family.</text>
</comment>
<dbReference type="EMBL" id="MPOH02000011">
    <property type="protein sequence ID" value="OQD55739.1"/>
    <property type="molecule type" value="Genomic_DNA"/>
</dbReference>
<evidence type="ECO:0000259" key="7">
    <source>
        <dbReference type="Pfam" id="PF02668"/>
    </source>
</evidence>
<dbReference type="STRING" id="114686.BM536_014725"/>
<organism evidence="8 9">
    <name type="scientific">Streptomyces phaeoluteigriseus</name>
    <dbReference type="NCBI Taxonomy" id="114686"/>
    <lineage>
        <taxon>Bacteria</taxon>
        <taxon>Bacillati</taxon>
        <taxon>Actinomycetota</taxon>
        <taxon>Actinomycetes</taxon>
        <taxon>Kitasatosporales</taxon>
        <taxon>Streptomycetaceae</taxon>
        <taxon>Streptomyces</taxon>
        <taxon>Streptomyces aurantiacus group</taxon>
    </lineage>
</organism>
<dbReference type="InterPro" id="IPR042098">
    <property type="entry name" value="TauD-like_sf"/>
</dbReference>
<dbReference type="Pfam" id="PF02668">
    <property type="entry name" value="TauD"/>
    <property type="match status" value="1"/>
</dbReference>
<dbReference type="InterPro" id="IPR003819">
    <property type="entry name" value="TauD/TfdA-like"/>
</dbReference>
<sequence length="205" mass="22154">MATRRDVLDAAAHVMHITPHRDSDPDGLTVIRDTGLHTGREGFAGLSNGEVLPHTERSSVFAPPRLMMLVCARPAITGGQCLLADGHAVYADLAEHHPDALAALSEPRSAFFGGGDGHLGSVFTSRADGRPLIRLRWDSLARFSPLAQPYLPVLRAAITRHQRTLSLAAGQGYILDNTRWLHARSAFTGPRLCYRALGEPKDVGP</sequence>
<keyword evidence="4" id="KW-0223">Dioxygenase</keyword>
<gene>
    <name evidence="8" type="ORF">BM536_014725</name>
</gene>
<evidence type="ECO:0000313" key="8">
    <source>
        <dbReference type="EMBL" id="OQD55739.1"/>
    </source>
</evidence>
<dbReference type="PANTHER" id="PTHR10696:SF25">
    <property type="entry name" value="OXIDOREDUCTASE AIM17-RELATED"/>
    <property type="match status" value="1"/>
</dbReference>
<comment type="caution">
    <text evidence="8">The sequence shown here is derived from an EMBL/GenBank/DDBJ whole genome shotgun (WGS) entry which is preliminary data.</text>
</comment>
<reference evidence="9" key="1">
    <citation type="submission" date="2016-11" db="EMBL/GenBank/DDBJ databases">
        <authorList>
            <person name="Schniete J.K."/>
            <person name="Salih T."/>
            <person name="Algora Gallardo L."/>
            <person name="Martinez Fernandez S."/>
            <person name="Herron P.R."/>
        </authorList>
    </citation>
    <scope>NUCLEOTIDE SEQUENCE [LARGE SCALE GENOMIC DNA]</scope>
    <source>
        <strain evidence="9">DSM 41896</strain>
    </source>
</reference>
<evidence type="ECO:0000313" key="9">
    <source>
        <dbReference type="Proteomes" id="UP000184286"/>
    </source>
</evidence>
<evidence type="ECO:0000256" key="2">
    <source>
        <dbReference type="ARBA" id="ARBA00008654"/>
    </source>
</evidence>
<evidence type="ECO:0000256" key="6">
    <source>
        <dbReference type="ARBA" id="ARBA00023004"/>
    </source>
</evidence>
<comment type="cofactor">
    <cofactor evidence="1">
        <name>Fe(2+)</name>
        <dbReference type="ChEBI" id="CHEBI:29033"/>
    </cofactor>
</comment>
<proteinExistence type="inferred from homology"/>
<protein>
    <recommendedName>
        <fullName evidence="7">TauD/TfdA-like domain-containing protein</fullName>
    </recommendedName>
</protein>
<reference evidence="8 9" key="2">
    <citation type="submission" date="2017-02" db="EMBL/GenBank/DDBJ databases">
        <title>Draft genome sequence of Streptomyces phaeoluteigriseus type strain DSM41896.</title>
        <authorList>
            <person name="Salih T.S."/>
            <person name="Algora Gallardo L."/>
            <person name="Melo Santos T."/>
            <person name="Filgueira Martinez S."/>
            <person name="Herron P.R."/>
        </authorList>
    </citation>
    <scope>NUCLEOTIDE SEQUENCE [LARGE SCALE GENOMIC DNA]</scope>
    <source>
        <strain evidence="8 9">DSM 41896</strain>
    </source>
</reference>
<dbReference type="Gene3D" id="3.60.130.10">
    <property type="entry name" value="Clavaminate synthase-like"/>
    <property type="match status" value="1"/>
</dbReference>
<evidence type="ECO:0000256" key="1">
    <source>
        <dbReference type="ARBA" id="ARBA00001954"/>
    </source>
</evidence>
<dbReference type="GO" id="GO:0046872">
    <property type="term" value="F:metal ion binding"/>
    <property type="evidence" value="ECO:0007669"/>
    <property type="project" value="UniProtKB-KW"/>
</dbReference>
<dbReference type="InterPro" id="IPR050411">
    <property type="entry name" value="AlphaKG_dependent_hydroxylases"/>
</dbReference>
<accession>A0A1V6MTG2</accession>
<name>A0A1V6MTG2_9ACTN</name>
<dbReference type="Proteomes" id="UP000184286">
    <property type="component" value="Unassembled WGS sequence"/>
</dbReference>
<evidence type="ECO:0000256" key="3">
    <source>
        <dbReference type="ARBA" id="ARBA00022723"/>
    </source>
</evidence>
<feature type="domain" description="TauD/TfdA-like" evidence="7">
    <location>
        <begin position="39"/>
        <end position="196"/>
    </location>
</feature>
<keyword evidence="5" id="KW-0560">Oxidoreductase</keyword>